<keyword evidence="5" id="KW-0732">Signal</keyword>
<feature type="domain" description="Cytochrome c" evidence="6">
    <location>
        <begin position="25"/>
        <end position="236"/>
    </location>
</feature>
<evidence type="ECO:0000256" key="2">
    <source>
        <dbReference type="ARBA" id="ARBA00023004"/>
    </source>
</evidence>
<dbReference type="InterPro" id="IPR009056">
    <property type="entry name" value="Cyt_c-like_dom"/>
</dbReference>
<evidence type="ECO:0000313" key="7">
    <source>
        <dbReference type="EMBL" id="QDU61739.1"/>
    </source>
</evidence>
<dbReference type="Proteomes" id="UP000317093">
    <property type="component" value="Chromosome"/>
</dbReference>
<gene>
    <name evidence="7" type="ORF">Pan216_26020</name>
</gene>
<dbReference type="AlphaFoldDB" id="A0A518B427"/>
<evidence type="ECO:0000256" key="4">
    <source>
        <dbReference type="SAM" id="MobiDB-lite"/>
    </source>
</evidence>
<dbReference type="PANTHER" id="PTHR35889:SF3">
    <property type="entry name" value="F-BOX DOMAIN-CONTAINING PROTEIN"/>
    <property type="match status" value="1"/>
</dbReference>
<feature type="signal peptide" evidence="5">
    <location>
        <begin position="1"/>
        <end position="26"/>
    </location>
</feature>
<evidence type="ECO:0000256" key="3">
    <source>
        <dbReference type="PROSITE-ProRule" id="PRU00433"/>
    </source>
</evidence>
<feature type="chain" id="PRO_5022187088" evidence="5">
    <location>
        <begin position="27"/>
        <end position="716"/>
    </location>
</feature>
<name>A0A518B427_9BACT</name>
<dbReference type="GO" id="GO:0046872">
    <property type="term" value="F:metal ion binding"/>
    <property type="evidence" value="ECO:0007669"/>
    <property type="project" value="UniProtKB-KW"/>
</dbReference>
<dbReference type="InterPro" id="IPR011444">
    <property type="entry name" value="DUF1549"/>
</dbReference>
<keyword evidence="3" id="KW-0349">Heme</keyword>
<keyword evidence="2 3" id="KW-0408">Iron</keyword>
<reference evidence="7 8" key="1">
    <citation type="submission" date="2019-02" db="EMBL/GenBank/DDBJ databases">
        <title>Deep-cultivation of Planctomycetes and their phenomic and genomic characterization uncovers novel biology.</title>
        <authorList>
            <person name="Wiegand S."/>
            <person name="Jogler M."/>
            <person name="Boedeker C."/>
            <person name="Pinto D."/>
            <person name="Vollmers J."/>
            <person name="Rivas-Marin E."/>
            <person name="Kohn T."/>
            <person name="Peeters S.H."/>
            <person name="Heuer A."/>
            <person name="Rast P."/>
            <person name="Oberbeckmann S."/>
            <person name="Bunk B."/>
            <person name="Jeske O."/>
            <person name="Meyerdierks A."/>
            <person name="Storesund J.E."/>
            <person name="Kallscheuer N."/>
            <person name="Luecker S."/>
            <person name="Lage O.M."/>
            <person name="Pohl T."/>
            <person name="Merkel B.J."/>
            <person name="Hornburger P."/>
            <person name="Mueller R.-W."/>
            <person name="Bruemmer F."/>
            <person name="Labrenz M."/>
            <person name="Spormann A.M."/>
            <person name="Op den Camp H."/>
            <person name="Overmann J."/>
            <person name="Amann R."/>
            <person name="Jetten M.S.M."/>
            <person name="Mascher T."/>
            <person name="Medema M.H."/>
            <person name="Devos D.P."/>
            <person name="Kaster A.-K."/>
            <person name="Ovreas L."/>
            <person name="Rohde M."/>
            <person name="Galperin M.Y."/>
            <person name="Jogler C."/>
        </authorList>
    </citation>
    <scope>NUCLEOTIDE SEQUENCE [LARGE SCALE GENOMIC DNA]</scope>
    <source>
        <strain evidence="7 8">Pan216</strain>
    </source>
</reference>
<accession>A0A518B427</accession>
<dbReference type="InterPro" id="IPR011429">
    <property type="entry name" value="Cyt_c_Planctomycete-type"/>
</dbReference>
<dbReference type="GO" id="GO:0020037">
    <property type="term" value="F:heme binding"/>
    <property type="evidence" value="ECO:0007669"/>
    <property type="project" value="InterPro"/>
</dbReference>
<dbReference type="Pfam" id="PF07583">
    <property type="entry name" value="PSCyt2"/>
    <property type="match status" value="1"/>
</dbReference>
<sequence precursor="true">MALPPSHRVLLAALCVLSLARLVAAAAPEGRIEFFERKIRPVLLQYCAECHSAKEGETNGGLSIDTRSGMRTGGDSGPAVVPKDKEASLILAAIRHETFEMPPDQKLPEKVIADFERWIEMGADDPRDGKAPPPKPKTIDFAKAREFWSFQPPTRHVPSATKRNDWIRRPLDGFVLARLENEGLTPAAEADRRTLIRRLSFDLTGLPPTPEEVIAFVDDEASDAYERLVDRLLASPHYGERWARVWMDVARYAEDQAHIVGNNKSLFYPNAYLYRDWLIAALNQDMPYDRFLRLQLASDTFEPESQEHVAALGFLGLGPKYYGRGNPAVRAEEWEDRVDVVSRGLLGLTVACARCHDHKYDPIATEDYYALAGVFASTAMYNRPLDDNHKKKKDGNAENPEESIHVVRDRTPVDLNVFIRGDIKNKGPVVERSFLQVLSPSPRPLTNGSGRAQLADAIVERDNPLTARVIVNRVWARHFGQPLVGTPSNFGMLGSRPTHPDLLDDLAVRFMDHGWSLKWLHREIALSATYRQSSQGAPETLKADPGNKLLGHMNRRRLDVEQWRDSLLSVTGLLNEDLGGTSIEPDDLATPRRTVYSRISRFQLHPLLAKFDFPDPNAHSALRPHTTTPLQKLFAINSPFMVELGDALLARLDAEVGSSDSARIERCYQLLLGRSPSSAERTLAEAFLGPDVSARPQRWRNLAQALLATNEMIILD</sequence>
<dbReference type="Pfam" id="PF07587">
    <property type="entry name" value="PSD1"/>
    <property type="match status" value="1"/>
</dbReference>
<dbReference type="PANTHER" id="PTHR35889">
    <property type="entry name" value="CYCLOINULO-OLIGOSACCHARIDE FRUCTANOTRANSFERASE-RELATED"/>
    <property type="match status" value="1"/>
</dbReference>
<dbReference type="EMBL" id="CP036279">
    <property type="protein sequence ID" value="QDU61739.1"/>
    <property type="molecule type" value="Genomic_DNA"/>
</dbReference>
<dbReference type="GO" id="GO:0009055">
    <property type="term" value="F:electron transfer activity"/>
    <property type="evidence" value="ECO:0007669"/>
    <property type="project" value="InterPro"/>
</dbReference>
<dbReference type="OrthoDB" id="127107at2"/>
<dbReference type="Pfam" id="PF07635">
    <property type="entry name" value="PSCyt1"/>
    <property type="match status" value="1"/>
</dbReference>
<evidence type="ECO:0000259" key="6">
    <source>
        <dbReference type="PROSITE" id="PS51007"/>
    </source>
</evidence>
<keyword evidence="1 3" id="KW-0479">Metal-binding</keyword>
<dbReference type="InterPro" id="IPR022655">
    <property type="entry name" value="DUF1553"/>
</dbReference>
<keyword evidence="8" id="KW-1185">Reference proteome</keyword>
<protein>
    <submittedName>
        <fullName evidence="7">Planctomycete cytochrome C</fullName>
    </submittedName>
</protein>
<evidence type="ECO:0000313" key="8">
    <source>
        <dbReference type="Proteomes" id="UP000317093"/>
    </source>
</evidence>
<dbReference type="KEGG" id="knv:Pan216_26020"/>
<feature type="region of interest" description="Disordered" evidence="4">
    <location>
        <begin position="59"/>
        <end position="81"/>
    </location>
</feature>
<evidence type="ECO:0000256" key="5">
    <source>
        <dbReference type="SAM" id="SignalP"/>
    </source>
</evidence>
<dbReference type="PROSITE" id="PS51007">
    <property type="entry name" value="CYTC"/>
    <property type="match status" value="1"/>
</dbReference>
<dbReference type="RefSeq" id="WP_145258294.1">
    <property type="nucleotide sequence ID" value="NZ_CP036279.1"/>
</dbReference>
<organism evidence="7 8">
    <name type="scientific">Kolteria novifilia</name>
    <dbReference type="NCBI Taxonomy" id="2527975"/>
    <lineage>
        <taxon>Bacteria</taxon>
        <taxon>Pseudomonadati</taxon>
        <taxon>Planctomycetota</taxon>
        <taxon>Planctomycetia</taxon>
        <taxon>Kolteriales</taxon>
        <taxon>Kolteriaceae</taxon>
        <taxon>Kolteria</taxon>
    </lineage>
</organism>
<proteinExistence type="predicted"/>
<evidence type="ECO:0000256" key="1">
    <source>
        <dbReference type="ARBA" id="ARBA00022723"/>
    </source>
</evidence>